<reference evidence="3 4" key="2">
    <citation type="submission" date="2018-11" db="EMBL/GenBank/DDBJ databases">
        <authorList>
            <consortium name="Pathogen Informatics"/>
        </authorList>
    </citation>
    <scope>NUCLEOTIDE SEQUENCE [LARGE SCALE GENOMIC DNA]</scope>
    <source>
        <strain evidence="3 4">NST_G2</strain>
    </source>
</reference>
<dbReference type="AlphaFoldDB" id="A0A183TI66"/>
<dbReference type="OrthoDB" id="6255447at2759"/>
<evidence type="ECO:0000313" key="3">
    <source>
        <dbReference type="EMBL" id="VDM02550.1"/>
    </source>
</evidence>
<evidence type="ECO:0000259" key="2">
    <source>
        <dbReference type="PROSITE" id="PS50157"/>
    </source>
</evidence>
<dbReference type="GO" id="GO:0008270">
    <property type="term" value="F:zinc ion binding"/>
    <property type="evidence" value="ECO:0007669"/>
    <property type="project" value="UniProtKB-KW"/>
</dbReference>
<proteinExistence type="predicted"/>
<keyword evidence="1" id="KW-0863">Zinc-finger</keyword>
<organism evidence="5">
    <name type="scientific">Schistocephalus solidus</name>
    <name type="common">Tapeworm</name>
    <dbReference type="NCBI Taxonomy" id="70667"/>
    <lineage>
        <taxon>Eukaryota</taxon>
        <taxon>Metazoa</taxon>
        <taxon>Spiralia</taxon>
        <taxon>Lophotrochozoa</taxon>
        <taxon>Platyhelminthes</taxon>
        <taxon>Cestoda</taxon>
        <taxon>Eucestoda</taxon>
        <taxon>Diphyllobothriidea</taxon>
        <taxon>Diphyllobothriidae</taxon>
        <taxon>Schistocephalus</taxon>
    </lineage>
</organism>
<reference evidence="5" key="1">
    <citation type="submission" date="2016-06" db="UniProtKB">
        <authorList>
            <consortium name="WormBaseParasite"/>
        </authorList>
    </citation>
    <scope>IDENTIFICATION</scope>
</reference>
<dbReference type="Gene3D" id="3.30.160.60">
    <property type="entry name" value="Classic Zinc Finger"/>
    <property type="match status" value="1"/>
</dbReference>
<dbReference type="InterPro" id="IPR013087">
    <property type="entry name" value="Znf_C2H2_type"/>
</dbReference>
<dbReference type="InterPro" id="IPR036236">
    <property type="entry name" value="Znf_C2H2_sf"/>
</dbReference>
<accession>A0A183TI66</accession>
<sequence>MPPNTSRLYSPFQVKLLAKVRTRIRKSQVALGGLAVYCCTDCSLTYARKQSLDRHISVVHHREATFACEYCEFEASDRATFSEHMARHFHLKDVACEVSRMVPTQKPAVYDLSLDDAFYRIRISALNGRPILVEVWF</sequence>
<protein>
    <submittedName>
        <fullName evidence="5">C2H2-type domain-containing protein</fullName>
    </submittedName>
</protein>
<dbReference type="SMART" id="SM00355">
    <property type="entry name" value="ZnF_C2H2"/>
    <property type="match status" value="2"/>
</dbReference>
<keyword evidence="1" id="KW-0862">Zinc</keyword>
<dbReference type="WBParaSite" id="SSLN_0001677601-mRNA-1">
    <property type="protein sequence ID" value="SSLN_0001677601-mRNA-1"/>
    <property type="gene ID" value="SSLN_0001677601"/>
</dbReference>
<evidence type="ECO:0000256" key="1">
    <source>
        <dbReference type="PROSITE-ProRule" id="PRU00042"/>
    </source>
</evidence>
<dbReference type="Proteomes" id="UP000275846">
    <property type="component" value="Unassembled WGS sequence"/>
</dbReference>
<gene>
    <name evidence="3" type="ORF">SSLN_LOCUS16164</name>
</gene>
<feature type="domain" description="C2H2-type" evidence="2">
    <location>
        <begin position="37"/>
        <end position="65"/>
    </location>
</feature>
<dbReference type="EMBL" id="UYSU01040743">
    <property type="protein sequence ID" value="VDM02550.1"/>
    <property type="molecule type" value="Genomic_DNA"/>
</dbReference>
<evidence type="ECO:0000313" key="4">
    <source>
        <dbReference type="Proteomes" id="UP000275846"/>
    </source>
</evidence>
<keyword evidence="4" id="KW-1185">Reference proteome</keyword>
<keyword evidence="1" id="KW-0479">Metal-binding</keyword>
<evidence type="ECO:0000313" key="5">
    <source>
        <dbReference type="WBParaSite" id="SSLN_0001677601-mRNA-1"/>
    </source>
</evidence>
<name>A0A183TI66_SCHSO</name>
<dbReference type="STRING" id="70667.A0A183TI66"/>
<dbReference type="PROSITE" id="PS50157">
    <property type="entry name" value="ZINC_FINGER_C2H2_2"/>
    <property type="match status" value="1"/>
</dbReference>
<dbReference type="SUPFAM" id="SSF57667">
    <property type="entry name" value="beta-beta-alpha zinc fingers"/>
    <property type="match status" value="1"/>
</dbReference>
<dbReference type="PROSITE" id="PS00028">
    <property type="entry name" value="ZINC_FINGER_C2H2_1"/>
    <property type="match status" value="1"/>
</dbReference>